<evidence type="ECO:0000256" key="1">
    <source>
        <dbReference type="SAM" id="Phobius"/>
    </source>
</evidence>
<feature type="transmembrane region" description="Helical" evidence="1">
    <location>
        <begin position="403"/>
        <end position="431"/>
    </location>
</feature>
<evidence type="ECO:0008006" key="5">
    <source>
        <dbReference type="Google" id="ProtNLM"/>
    </source>
</evidence>
<gene>
    <name evidence="2" type="ORF">L3V74_08230</name>
    <name evidence="3" type="ORF">Q7W82_05200</name>
</gene>
<evidence type="ECO:0000313" key="4">
    <source>
        <dbReference type="Proteomes" id="UP001430647"/>
    </source>
</evidence>
<feature type="transmembrane region" description="Helical" evidence="1">
    <location>
        <begin position="372"/>
        <end position="391"/>
    </location>
</feature>
<feature type="transmembrane region" description="Helical" evidence="1">
    <location>
        <begin position="142"/>
        <end position="161"/>
    </location>
</feature>
<feature type="transmembrane region" description="Helical" evidence="1">
    <location>
        <begin position="344"/>
        <end position="366"/>
    </location>
</feature>
<reference evidence="3" key="3">
    <citation type="submission" date="2023-08" db="EMBL/GenBank/DDBJ databases">
        <title>Complete genome sequence of Xanthomonas indica.</title>
        <authorList>
            <person name="Patil P.B."/>
            <person name="Rana R."/>
        </authorList>
    </citation>
    <scope>NUCLEOTIDE SEQUENCE</scope>
    <source>
        <strain evidence="3">PPL560</strain>
    </source>
</reference>
<dbReference type="KEGG" id="xin:Q7W82_05200"/>
<feature type="transmembrane region" description="Helical" evidence="1">
    <location>
        <begin position="112"/>
        <end position="130"/>
    </location>
</feature>
<feature type="transmembrane region" description="Helical" evidence="1">
    <location>
        <begin position="88"/>
        <end position="106"/>
    </location>
</feature>
<feature type="transmembrane region" description="Helical" evidence="1">
    <location>
        <begin position="232"/>
        <end position="252"/>
    </location>
</feature>
<dbReference type="AlphaFoldDB" id="A0AAU8I8E1"/>
<dbReference type="Proteomes" id="UP001430647">
    <property type="component" value="Unassembled WGS sequence"/>
</dbReference>
<proteinExistence type="predicted"/>
<name>A0AAU8I8E1_9XANT</name>
<dbReference type="PROSITE" id="PS51257">
    <property type="entry name" value="PROKAR_LIPOPROTEIN"/>
    <property type="match status" value="1"/>
</dbReference>
<organism evidence="3">
    <name type="scientific">Xanthomonas indica</name>
    <dbReference type="NCBI Taxonomy" id="2912242"/>
    <lineage>
        <taxon>Bacteria</taxon>
        <taxon>Pseudomonadati</taxon>
        <taxon>Pseudomonadota</taxon>
        <taxon>Gammaproteobacteria</taxon>
        <taxon>Lysobacterales</taxon>
        <taxon>Lysobacteraceae</taxon>
        <taxon>Xanthomonas</taxon>
    </lineage>
</organism>
<evidence type="ECO:0000313" key="3">
    <source>
        <dbReference type="EMBL" id="XCI81558.1"/>
    </source>
</evidence>
<keyword evidence="4" id="KW-1185">Reference proteome</keyword>
<dbReference type="RefSeq" id="WP_242159575.1">
    <property type="nucleotide sequence ID" value="NZ_CP131914.1"/>
</dbReference>
<sequence length="448" mass="47245">MSAAARMRAGFASGALLYALGQGCALLFQWLLLRQFGLQGYGEVGLAHLGLTTVLFLADLGYASLFLREDPAAPAWETRWRQALRHRLLATVLLDLGWVAAAGWSWQWHGPGFGYVLAVLPATVFGLVGYSAPLLAQGRRLAGFAVQQVAMPVAILAWLLLRPLPGCGGGVGAGLAVSLGYLAQALVNLAVFTAPLRLLWPQRGQGRHLLGTAVQLSLLGIIGILHDRLTPLLLAAVAPGFLPVYLFLGYLLNGASGVFNQFNRLLLAEAASEAGQRWAQWLISLVLGGAALGALVLPLATEAWGTAAQRAWLPWTTPVLAGGATVLLGGVLSALLIGRHRERALLRVLLIGVLCSALLQLAAAAWPAPQLLLWGRLLCLLGIVVASLRLCGLRLNGGGVAALLSALLAATLWGGRLGWTLAAVLLLPALWTAWRQHSLFATAPERAA</sequence>
<dbReference type="EMBL" id="CP131914">
    <property type="protein sequence ID" value="XCI81558.1"/>
    <property type="molecule type" value="Genomic_DNA"/>
</dbReference>
<dbReference type="EMBL" id="JAKJPQ010000006">
    <property type="protein sequence ID" value="MCI2261525.1"/>
    <property type="molecule type" value="Genomic_DNA"/>
</dbReference>
<feature type="transmembrane region" description="Helical" evidence="1">
    <location>
        <begin position="208"/>
        <end position="226"/>
    </location>
</feature>
<protein>
    <recommendedName>
        <fullName evidence="5">Membrane protein involved in the export of O-antigen and teichoic acid</fullName>
    </recommendedName>
</protein>
<reference evidence="2" key="2">
    <citation type="submission" date="2022-01" db="EMBL/GenBank/DDBJ databases">
        <authorList>
            <person name="Rana R."/>
            <person name="Patil P.B."/>
        </authorList>
    </citation>
    <scope>NUCLEOTIDE SEQUENCE</scope>
    <source>
        <strain evidence="2">PPL560</strain>
    </source>
</reference>
<keyword evidence="1" id="KW-1133">Transmembrane helix</keyword>
<evidence type="ECO:0000313" key="2">
    <source>
        <dbReference type="EMBL" id="MCI2261525.1"/>
    </source>
</evidence>
<feature type="transmembrane region" description="Helical" evidence="1">
    <location>
        <begin position="281"/>
        <end position="300"/>
    </location>
</feature>
<feature type="transmembrane region" description="Helical" evidence="1">
    <location>
        <begin position="173"/>
        <end position="196"/>
    </location>
</feature>
<feature type="transmembrane region" description="Helical" evidence="1">
    <location>
        <begin position="312"/>
        <end position="337"/>
    </location>
</feature>
<accession>A0AAU8I8E1</accession>
<keyword evidence="1" id="KW-0472">Membrane</keyword>
<keyword evidence="1" id="KW-0812">Transmembrane</keyword>
<feature type="transmembrane region" description="Helical" evidence="1">
    <location>
        <begin position="45"/>
        <end position="67"/>
    </location>
</feature>
<reference evidence="2 4" key="1">
    <citation type="journal article" date="2022" name="Curr. Microbiol.">
        <title>Xanthomonas indica sp. nov., a Novel Member of Non-Pathogenic Xanthomonas Community from Healthy Rice Seeds.</title>
        <authorList>
            <person name="Rana R."/>
            <person name="Madhavan V.N."/>
            <person name="Saroha T."/>
            <person name="Bansal K."/>
            <person name="Kaur A."/>
            <person name="Sonti R.V."/>
            <person name="Patel H.K."/>
            <person name="Patil P.B."/>
        </authorList>
    </citation>
    <scope>NUCLEOTIDE SEQUENCE [LARGE SCALE GENOMIC DNA]</scope>
    <source>
        <strain evidence="2 4">PPL560</strain>
    </source>
</reference>